<dbReference type="EnsemblMetazoa" id="XM_012691022.2">
    <property type="protein sequence ID" value="XP_012546476.2"/>
    <property type="gene ID" value="LOC101743785"/>
</dbReference>
<evidence type="ECO:0000313" key="2">
    <source>
        <dbReference type="EnsemblMetazoa" id="XP_012546476.2"/>
    </source>
</evidence>
<feature type="compositionally biased region" description="Polar residues" evidence="1">
    <location>
        <begin position="195"/>
        <end position="215"/>
    </location>
</feature>
<reference evidence="3" key="1">
    <citation type="journal article" date="2008" name="Insect Biochem. Mol. Biol.">
        <title>The genome of a lepidopteran model insect, the silkworm Bombyx mori.</title>
        <authorList>
            <consortium name="International Silkworm Genome Consortium"/>
        </authorList>
    </citation>
    <scope>NUCLEOTIDE SEQUENCE [LARGE SCALE GENOMIC DNA]</scope>
    <source>
        <strain evidence="3">p50T</strain>
    </source>
</reference>
<feature type="region of interest" description="Disordered" evidence="1">
    <location>
        <begin position="178"/>
        <end position="215"/>
    </location>
</feature>
<reference evidence="2" key="2">
    <citation type="submission" date="2022-06" db="UniProtKB">
        <authorList>
            <consortium name="EnsemblMetazoa"/>
        </authorList>
    </citation>
    <scope>IDENTIFICATION</scope>
    <source>
        <strain evidence="2">p50T (Dazao)</strain>
    </source>
</reference>
<feature type="compositionally biased region" description="Polar residues" evidence="1">
    <location>
        <begin position="261"/>
        <end position="270"/>
    </location>
</feature>
<organism evidence="2 3">
    <name type="scientific">Bombyx mori</name>
    <name type="common">Silk moth</name>
    <dbReference type="NCBI Taxonomy" id="7091"/>
    <lineage>
        <taxon>Eukaryota</taxon>
        <taxon>Metazoa</taxon>
        <taxon>Ecdysozoa</taxon>
        <taxon>Arthropoda</taxon>
        <taxon>Hexapoda</taxon>
        <taxon>Insecta</taxon>
        <taxon>Pterygota</taxon>
        <taxon>Neoptera</taxon>
        <taxon>Endopterygota</taxon>
        <taxon>Lepidoptera</taxon>
        <taxon>Glossata</taxon>
        <taxon>Ditrysia</taxon>
        <taxon>Bombycoidea</taxon>
        <taxon>Bombycidae</taxon>
        <taxon>Bombycinae</taxon>
        <taxon>Bombyx</taxon>
    </lineage>
</organism>
<feature type="compositionally biased region" description="Polar residues" evidence="1">
    <location>
        <begin position="430"/>
        <end position="465"/>
    </location>
</feature>
<feature type="compositionally biased region" description="Basic and acidic residues" evidence="1">
    <location>
        <begin position="59"/>
        <end position="68"/>
    </location>
</feature>
<dbReference type="Proteomes" id="UP000005204">
    <property type="component" value="Unassembled WGS sequence"/>
</dbReference>
<feature type="region of interest" description="Disordered" evidence="1">
    <location>
        <begin position="250"/>
        <end position="278"/>
    </location>
</feature>
<evidence type="ECO:0000313" key="3">
    <source>
        <dbReference type="Proteomes" id="UP000005204"/>
    </source>
</evidence>
<name>A0A8R2C6B6_BOMMO</name>
<dbReference type="RefSeq" id="XP_012546476.2">
    <property type="nucleotide sequence ID" value="XM_012691022.2"/>
</dbReference>
<feature type="region of interest" description="Disordered" evidence="1">
    <location>
        <begin position="49"/>
        <end position="68"/>
    </location>
</feature>
<accession>A0A8R2C6B6</accession>
<dbReference type="GeneID" id="101743785"/>
<sequence>MECEVHKEYGRGCVKSGQESRISTEYTREAKRVRATDLHLDFTCTIPDANHRRPQYSARKPEQNDDQHETSVLPLMSNMDEISYWIYTKRAPCLMNYDNLIKKQHVEAQCSKAASKSVSSAIQEVPSPKITKKRKLSILDDDSASVEKQQNLYFDVSQKHNKNTVIISKSDSVGSDVDFNIKNSPCNKKQKRSKLQGSQPTPHKKQNNIITSTPKITSLRRSLRNTKQTFNSSHLNSSFLNNTSVVNGRHLKNNLGEHNTHNYNNTTDGTSPIVDRRNMTTKNVSKKDGLNGQFEDFSDVSGLTANYIRSTKQQSRKTPRKLRVKNCRSLVKQSNQRDDDSVNVDKPMIGPPNHLPLNCSTESSNIMNAVNVKNDKTKTSKNNINVKVMDASKSVNKSQKKVDLNISFQSTSRYPKRNRNSDNSREVIYNTRSSKATGQEHSALVNSNSTEKISSLTSMNAASQEKQTPKKKRTPKKTAPNRTVATRKSERVKKDSLRDKSGFKACFSDSDNDSEPLQKKFFCS</sequence>
<feature type="compositionally biased region" description="Basic and acidic residues" evidence="1">
    <location>
        <begin position="487"/>
        <end position="502"/>
    </location>
</feature>
<feature type="region of interest" description="Disordered" evidence="1">
    <location>
        <begin position="390"/>
        <end position="524"/>
    </location>
</feature>
<dbReference type="AlphaFoldDB" id="A0A8R2C6B6"/>
<proteinExistence type="predicted"/>
<keyword evidence="3" id="KW-1185">Reference proteome</keyword>
<evidence type="ECO:0000256" key="1">
    <source>
        <dbReference type="SAM" id="MobiDB-lite"/>
    </source>
</evidence>
<protein>
    <submittedName>
        <fullName evidence="2">Uncharacterized protein</fullName>
    </submittedName>
</protein>
<dbReference type="KEGG" id="bmor:101743785"/>
<feature type="region of interest" description="Disordered" evidence="1">
    <location>
        <begin position="330"/>
        <end position="354"/>
    </location>
</feature>